<keyword evidence="1" id="KW-0732">Signal</keyword>
<sequence length="227" mass="25373">MGAPSRRAWVLLALPLVHFSPRCFLSQVSGRWPRSTYAAPATSTVMKASELPEFDLNSVVDRTEMQLCDTTLKLVSSVFGFPDYESLLTLNSNGTARFYAGMVSKELGAWSVIEGDPNEGEDPSDLYLEWTQPLTDAYKEAFTVPGGTAFWRGKLNFRTTKSKKQKVFVEGGIIVSEREEGAFNMVNWQRRPNARPARPLHEPSPHRRLRPAASRLLRGSLARVARA</sequence>
<name>A0ABP0IJQ3_9DINO</name>
<dbReference type="EMBL" id="CAXAMM010003914">
    <property type="protein sequence ID" value="CAK9001692.1"/>
    <property type="molecule type" value="Genomic_DNA"/>
</dbReference>
<keyword evidence="3" id="KW-1185">Reference proteome</keyword>
<feature type="chain" id="PRO_5045828064" evidence="1">
    <location>
        <begin position="20"/>
        <end position="227"/>
    </location>
</feature>
<protein>
    <submittedName>
        <fullName evidence="2">Uncharacterized protein</fullName>
    </submittedName>
</protein>
<accession>A0ABP0IJQ3</accession>
<evidence type="ECO:0000313" key="2">
    <source>
        <dbReference type="EMBL" id="CAK9001692.1"/>
    </source>
</evidence>
<proteinExistence type="predicted"/>
<organism evidence="2 3">
    <name type="scientific">Durusdinium trenchii</name>
    <dbReference type="NCBI Taxonomy" id="1381693"/>
    <lineage>
        <taxon>Eukaryota</taxon>
        <taxon>Sar</taxon>
        <taxon>Alveolata</taxon>
        <taxon>Dinophyceae</taxon>
        <taxon>Suessiales</taxon>
        <taxon>Symbiodiniaceae</taxon>
        <taxon>Durusdinium</taxon>
    </lineage>
</organism>
<reference evidence="2 3" key="1">
    <citation type="submission" date="2024-02" db="EMBL/GenBank/DDBJ databases">
        <authorList>
            <person name="Chen Y."/>
            <person name="Shah S."/>
            <person name="Dougan E. K."/>
            <person name="Thang M."/>
            <person name="Chan C."/>
        </authorList>
    </citation>
    <scope>NUCLEOTIDE SEQUENCE [LARGE SCALE GENOMIC DNA]</scope>
</reference>
<dbReference type="Proteomes" id="UP001642464">
    <property type="component" value="Unassembled WGS sequence"/>
</dbReference>
<gene>
    <name evidence="2" type="ORF">SCF082_LOCUS7036</name>
</gene>
<comment type="caution">
    <text evidence="2">The sequence shown here is derived from an EMBL/GenBank/DDBJ whole genome shotgun (WGS) entry which is preliminary data.</text>
</comment>
<evidence type="ECO:0000256" key="1">
    <source>
        <dbReference type="SAM" id="SignalP"/>
    </source>
</evidence>
<evidence type="ECO:0000313" key="3">
    <source>
        <dbReference type="Proteomes" id="UP001642464"/>
    </source>
</evidence>
<feature type="signal peptide" evidence="1">
    <location>
        <begin position="1"/>
        <end position="19"/>
    </location>
</feature>